<name>A0A382CYV5_9ZZZZ</name>
<accession>A0A382CYV5</accession>
<proteinExistence type="predicted"/>
<evidence type="ECO:0000256" key="1">
    <source>
        <dbReference type="SAM" id="MobiDB-lite"/>
    </source>
</evidence>
<keyword evidence="2" id="KW-1133">Transmembrane helix</keyword>
<feature type="compositionally biased region" description="Basic and acidic residues" evidence="1">
    <location>
        <begin position="103"/>
        <end position="122"/>
    </location>
</feature>
<feature type="compositionally biased region" description="Polar residues" evidence="1">
    <location>
        <begin position="91"/>
        <end position="101"/>
    </location>
</feature>
<dbReference type="EMBL" id="UINC01036775">
    <property type="protein sequence ID" value="SVB31255.1"/>
    <property type="molecule type" value="Genomic_DNA"/>
</dbReference>
<dbReference type="AlphaFoldDB" id="A0A382CYV5"/>
<sequence length="312" mass="35147">MSVNRQKVSNWWFSLNSVQRSFLLSLLIHSIVALGIWLGAFPVVEKMMAAVVPELIDLETLNEQNKRQRSVIFLEVPPSMASDNAPEDSKYYSNQNSTAADEQSEKETTKPKIEGTQDKVPRIVDSQPASTAKPTPPEPKPKPPEPKPEPAPPPPKAETLNPIVAKPEPKTEPKPRRPRTVAEAKQLAMIQGAKMKQDGGVKKRATIVGIDAKASPFGDYDARLIAAIQTRWNQILDQYYIPSVGQVVLTFNLWSDGKVTNVQVERRTVDELLSLKCERAVKEPAPYEPWPEKMRDEIGSDRRYVRFTFYYN</sequence>
<feature type="compositionally biased region" description="Basic and acidic residues" evidence="1">
    <location>
        <begin position="139"/>
        <end position="148"/>
    </location>
</feature>
<keyword evidence="2" id="KW-0812">Transmembrane</keyword>
<dbReference type="InterPro" id="IPR003538">
    <property type="entry name" value="TonB"/>
</dbReference>
<gene>
    <name evidence="3" type="ORF">METZ01_LOCUS184109</name>
</gene>
<protein>
    <recommendedName>
        <fullName evidence="4">TonB C-terminal domain-containing protein</fullName>
    </recommendedName>
</protein>
<evidence type="ECO:0000256" key="2">
    <source>
        <dbReference type="SAM" id="Phobius"/>
    </source>
</evidence>
<reference evidence="3" key="1">
    <citation type="submission" date="2018-05" db="EMBL/GenBank/DDBJ databases">
        <authorList>
            <person name="Lanie J.A."/>
            <person name="Ng W.-L."/>
            <person name="Kazmierczak K.M."/>
            <person name="Andrzejewski T.M."/>
            <person name="Davidsen T.M."/>
            <person name="Wayne K.J."/>
            <person name="Tettelin H."/>
            <person name="Glass J.I."/>
            <person name="Rusch D."/>
            <person name="Podicherti R."/>
            <person name="Tsui H.-C.T."/>
            <person name="Winkler M.E."/>
        </authorList>
    </citation>
    <scope>NUCLEOTIDE SEQUENCE</scope>
</reference>
<dbReference type="Gene3D" id="3.30.1150.10">
    <property type="match status" value="1"/>
</dbReference>
<feature type="region of interest" description="Disordered" evidence="1">
    <location>
        <begin position="78"/>
        <end position="179"/>
    </location>
</feature>
<evidence type="ECO:0008006" key="4">
    <source>
        <dbReference type="Google" id="ProtNLM"/>
    </source>
</evidence>
<organism evidence="3">
    <name type="scientific">marine metagenome</name>
    <dbReference type="NCBI Taxonomy" id="408172"/>
    <lineage>
        <taxon>unclassified sequences</taxon>
        <taxon>metagenomes</taxon>
        <taxon>ecological metagenomes</taxon>
    </lineage>
</organism>
<keyword evidence="2" id="KW-0472">Membrane</keyword>
<evidence type="ECO:0000313" key="3">
    <source>
        <dbReference type="EMBL" id="SVB31255.1"/>
    </source>
</evidence>
<dbReference type="GO" id="GO:0015891">
    <property type="term" value="P:siderophore transport"/>
    <property type="evidence" value="ECO:0007669"/>
    <property type="project" value="InterPro"/>
</dbReference>
<dbReference type="SUPFAM" id="SSF74653">
    <property type="entry name" value="TolA/TonB C-terminal domain"/>
    <property type="match status" value="1"/>
</dbReference>
<dbReference type="GO" id="GO:0031992">
    <property type="term" value="F:energy transducer activity"/>
    <property type="evidence" value="ECO:0007669"/>
    <property type="project" value="InterPro"/>
</dbReference>
<feature type="transmembrane region" description="Helical" evidence="2">
    <location>
        <begin position="21"/>
        <end position="44"/>
    </location>
</feature>
<dbReference type="GO" id="GO:0030288">
    <property type="term" value="C:outer membrane-bounded periplasmic space"/>
    <property type="evidence" value="ECO:0007669"/>
    <property type="project" value="InterPro"/>
</dbReference>
<dbReference type="PRINTS" id="PR01374">
    <property type="entry name" value="TONBPROTEIN"/>
</dbReference>